<dbReference type="PANTHER" id="PTHR44858:SF1">
    <property type="entry name" value="UDP-N-ACETYLGLUCOSAMINE--PEPTIDE N-ACETYLGLUCOSAMINYLTRANSFERASE SPINDLY-RELATED"/>
    <property type="match status" value="1"/>
</dbReference>
<dbReference type="eggNOG" id="COG0457">
    <property type="taxonomic scope" value="Bacteria"/>
</dbReference>
<dbReference type="PANTHER" id="PTHR44858">
    <property type="entry name" value="TETRATRICOPEPTIDE REPEAT PROTEIN 6"/>
    <property type="match status" value="1"/>
</dbReference>
<dbReference type="Pfam" id="PF13432">
    <property type="entry name" value="TPR_16"/>
    <property type="match status" value="2"/>
</dbReference>
<proteinExistence type="predicted"/>
<dbReference type="InterPro" id="IPR050498">
    <property type="entry name" value="Ycf3"/>
</dbReference>
<gene>
    <name evidence="4" type="ordered locus">Ctha_1426</name>
</gene>
<feature type="repeat" description="TPR" evidence="3">
    <location>
        <begin position="490"/>
        <end position="523"/>
    </location>
</feature>
<dbReference type="PROSITE" id="PS50005">
    <property type="entry name" value="TPR"/>
    <property type="match status" value="7"/>
</dbReference>
<dbReference type="STRING" id="517418.Ctha_1426"/>
<feature type="repeat" description="TPR" evidence="3">
    <location>
        <begin position="273"/>
        <end position="306"/>
    </location>
</feature>
<dbReference type="Pfam" id="PF07719">
    <property type="entry name" value="TPR_2"/>
    <property type="match status" value="1"/>
</dbReference>
<feature type="repeat" description="TPR" evidence="3">
    <location>
        <begin position="171"/>
        <end position="204"/>
    </location>
</feature>
<evidence type="ECO:0000313" key="5">
    <source>
        <dbReference type="Proteomes" id="UP000001208"/>
    </source>
</evidence>
<name>B3QRT6_CHLT3</name>
<dbReference type="Pfam" id="PF13414">
    <property type="entry name" value="TPR_11"/>
    <property type="match status" value="2"/>
</dbReference>
<dbReference type="InterPro" id="IPR013105">
    <property type="entry name" value="TPR_2"/>
</dbReference>
<evidence type="ECO:0000256" key="1">
    <source>
        <dbReference type="ARBA" id="ARBA00022737"/>
    </source>
</evidence>
<evidence type="ECO:0000313" key="4">
    <source>
        <dbReference type="EMBL" id="ACF13889.1"/>
    </source>
</evidence>
<dbReference type="KEGG" id="cts:Ctha_1426"/>
<evidence type="ECO:0000256" key="3">
    <source>
        <dbReference type="PROSITE-ProRule" id="PRU00339"/>
    </source>
</evidence>
<dbReference type="HOGENOM" id="CLU_007251_3_1_10"/>
<dbReference type="PROSITE" id="PS50293">
    <property type="entry name" value="TPR_REGION"/>
    <property type="match status" value="2"/>
</dbReference>
<dbReference type="OrthoDB" id="9814220at2"/>
<feature type="repeat" description="TPR" evidence="3">
    <location>
        <begin position="380"/>
        <end position="413"/>
    </location>
</feature>
<dbReference type="InterPro" id="IPR019734">
    <property type="entry name" value="TPR_rpt"/>
</dbReference>
<dbReference type="EMBL" id="CP001100">
    <property type="protein sequence ID" value="ACF13889.1"/>
    <property type="molecule type" value="Genomic_DNA"/>
</dbReference>
<dbReference type="SUPFAM" id="SSF48452">
    <property type="entry name" value="TPR-like"/>
    <property type="match status" value="1"/>
</dbReference>
<accession>B3QRT6</accession>
<dbReference type="Pfam" id="PF13181">
    <property type="entry name" value="TPR_8"/>
    <property type="match status" value="3"/>
</dbReference>
<dbReference type="AlphaFoldDB" id="B3QRT6"/>
<dbReference type="Gene3D" id="1.25.40.10">
    <property type="entry name" value="Tetratricopeptide repeat domain"/>
    <property type="match status" value="5"/>
</dbReference>
<dbReference type="SUPFAM" id="SSF81901">
    <property type="entry name" value="HCP-like"/>
    <property type="match status" value="1"/>
</dbReference>
<feature type="repeat" description="TPR" evidence="3">
    <location>
        <begin position="103"/>
        <end position="136"/>
    </location>
</feature>
<reference evidence="4 5" key="1">
    <citation type="submission" date="2008-06" db="EMBL/GenBank/DDBJ databases">
        <title>Complete sequence of Chloroherpeton thalassium ATCC 35110.</title>
        <authorList>
            <consortium name="US DOE Joint Genome Institute"/>
            <person name="Lucas S."/>
            <person name="Copeland A."/>
            <person name="Lapidus A."/>
            <person name="Glavina del Rio T."/>
            <person name="Dalin E."/>
            <person name="Tice H."/>
            <person name="Bruce D."/>
            <person name="Goodwin L."/>
            <person name="Pitluck S."/>
            <person name="Schmutz J."/>
            <person name="Larimer F."/>
            <person name="Land M."/>
            <person name="Hauser L."/>
            <person name="Kyrpides N."/>
            <person name="Mikhailova N."/>
            <person name="Liu Z."/>
            <person name="Li T."/>
            <person name="Zhao F."/>
            <person name="Overmann J."/>
            <person name="Bryant D.A."/>
            <person name="Richardson P."/>
        </authorList>
    </citation>
    <scope>NUCLEOTIDE SEQUENCE [LARGE SCALE GENOMIC DNA]</scope>
    <source>
        <strain evidence="5">ATCC 35110 / GB-78</strain>
    </source>
</reference>
<keyword evidence="5" id="KW-1185">Reference proteome</keyword>
<organism evidence="4 5">
    <name type="scientific">Chloroherpeton thalassium (strain ATCC 35110 / GB-78)</name>
    <dbReference type="NCBI Taxonomy" id="517418"/>
    <lineage>
        <taxon>Bacteria</taxon>
        <taxon>Pseudomonadati</taxon>
        <taxon>Chlorobiota</taxon>
        <taxon>Chlorobiia</taxon>
        <taxon>Chlorobiales</taxon>
        <taxon>Chloroherpetonaceae</taxon>
        <taxon>Chloroherpeton</taxon>
    </lineage>
</organism>
<feature type="repeat" description="TPR" evidence="3">
    <location>
        <begin position="593"/>
        <end position="626"/>
    </location>
</feature>
<dbReference type="SMART" id="SM00028">
    <property type="entry name" value="TPR"/>
    <property type="match status" value="13"/>
</dbReference>
<sequence length="640" mass="73644">MYLTKSLFREILFELFPFYFIKSMRYEERVSDSPNQIHSRLLLQFFKPKMVMNTLNCLFFLPRFCKFLRTAIVFILLLFISVGSLSAKSRNHQQQSKDRERESMLHFVNGALFEAKQQYSQAILEYEDALEYSPKEPAIFFSIAKAYKNLDNQASAITYAKKATELDSTNKWYSDLLGQLYFDTREFEKAAEQYLRITNKDPNDISALYMLANSYNAANQAQKAIEVYNKIIDIVGFEMDVLSQKFLLHVQLKQYDSAIMTLQDMIIVDPENLELYRTLGDMYIRSGRYQDAIRAYQDVLNIEPTDFKALVALGETYLKLQDFVNFSVIIKKVFSLHSFEVEDKLGVAEMYFRRIETDTNMVKPTLLVLEEIQRENPTEWKVYLLKGALALGQKNFSEAISNFKKVTELQPSTEMGWENLGVSHLSLGDYASASAVLKKALQVVENPKFRLRLLLGISLNQEGKDDEAITVLSDAIKLDSLGLVDTDSKVQAFSTLGIAYDRLKRYKESINSYEEAIKLDPNNALVLNNLAYTLAERGEQLERCLDMARIAVENEPDNGAYLDTMGWIYFKMGKYEEAKVWIEKAVTLGRAGAVVQEHLGDVYLKLGNKEKAMEYWTKALEQDRQSISLQQKVGKFNEKP</sequence>
<protein>
    <submittedName>
        <fullName evidence="4">Tetratricopeptide TPR_2 repeat protein</fullName>
    </submittedName>
</protein>
<dbReference type="Proteomes" id="UP000001208">
    <property type="component" value="Chromosome"/>
</dbReference>
<dbReference type="InterPro" id="IPR011990">
    <property type="entry name" value="TPR-like_helical_dom_sf"/>
</dbReference>
<feature type="repeat" description="TPR" evidence="3">
    <location>
        <begin position="414"/>
        <end position="447"/>
    </location>
</feature>
<evidence type="ECO:0000256" key="2">
    <source>
        <dbReference type="ARBA" id="ARBA00022803"/>
    </source>
</evidence>
<keyword evidence="2 3" id="KW-0802">TPR repeat</keyword>
<keyword evidence="1" id="KW-0677">Repeat</keyword>